<comment type="function">
    <text evidence="5">Component of the exocyst complex involved in the docking of exocytic vesicles with fusion sites on the plasma membrane.</text>
</comment>
<reference evidence="8" key="1">
    <citation type="submission" date="2025-08" db="UniProtKB">
        <authorList>
            <consortium name="RefSeq"/>
        </authorList>
    </citation>
    <scope>IDENTIFICATION</scope>
    <source>
        <tissue evidence="8">Testes</tissue>
    </source>
</reference>
<dbReference type="GeneID" id="100375605"/>
<dbReference type="InterPro" id="IPR046364">
    <property type="entry name" value="Exo70_C"/>
</dbReference>
<evidence type="ECO:0000256" key="1">
    <source>
        <dbReference type="ARBA" id="ARBA00006756"/>
    </source>
</evidence>
<accession>A0ABM0GJB5</accession>
<dbReference type="Gene3D" id="1.20.1280.170">
    <property type="entry name" value="Exocyst complex component Exo70"/>
    <property type="match status" value="1"/>
</dbReference>
<evidence type="ECO:0000256" key="3">
    <source>
        <dbReference type="ARBA" id="ARBA00022483"/>
    </source>
</evidence>
<evidence type="ECO:0000313" key="8">
    <source>
        <dbReference type="RefSeq" id="XP_002731109.1"/>
    </source>
</evidence>
<name>A0ABM0GJB5_SACKO</name>
<protein>
    <recommendedName>
        <fullName evidence="4 5">Exocyst complex component 7</fullName>
    </recommendedName>
    <alternativeName>
        <fullName evidence="5">Exocyst complex component Exo70</fullName>
    </alternativeName>
</protein>
<sequence length="212" mass="24745">MLAAGKGHGETNKKRVAMYVTKVLGGLGLNLDQKAKTYADNYLKYIFLLNNHHYILKSLQRSGLIKLVECAKENVEQQYEDIILEQKRQYSKSWSKVLTNILEVHKPVSSQRATPEIGGKLKDRDRQNIKDKFKGFNNAFEEIYQIQKLYAIPDMDLRKSLIEDNKNYILPPYKLFREKYASVQFTKNPDKYIKYTIDEVTNMMDKFFDASA</sequence>
<dbReference type="RefSeq" id="XP_002731109.1">
    <property type="nucleotide sequence ID" value="XM_002731063.2"/>
</dbReference>
<evidence type="ECO:0000256" key="5">
    <source>
        <dbReference type="RuleBase" id="RU365026"/>
    </source>
</evidence>
<evidence type="ECO:0000313" key="7">
    <source>
        <dbReference type="Proteomes" id="UP000694865"/>
    </source>
</evidence>
<dbReference type="Pfam" id="PF03081">
    <property type="entry name" value="Exo70_C"/>
    <property type="match status" value="1"/>
</dbReference>
<dbReference type="PANTHER" id="PTHR12542">
    <property type="entry name" value="EXOCYST COMPLEX PROTEIN EXO70"/>
    <property type="match status" value="1"/>
</dbReference>
<keyword evidence="5" id="KW-0653">Protein transport</keyword>
<organism evidence="7 8">
    <name type="scientific">Saccoglossus kowalevskii</name>
    <name type="common">Acorn worm</name>
    <dbReference type="NCBI Taxonomy" id="10224"/>
    <lineage>
        <taxon>Eukaryota</taxon>
        <taxon>Metazoa</taxon>
        <taxon>Hemichordata</taxon>
        <taxon>Enteropneusta</taxon>
        <taxon>Harrimaniidae</taxon>
        <taxon>Saccoglossus</taxon>
    </lineage>
</organism>
<keyword evidence="2 5" id="KW-0813">Transport</keyword>
<dbReference type="InterPro" id="IPR016159">
    <property type="entry name" value="Cullin_repeat-like_dom_sf"/>
</dbReference>
<dbReference type="PANTHER" id="PTHR12542:SF41">
    <property type="entry name" value="EXOCYST COMPLEX COMPONENT 7"/>
    <property type="match status" value="1"/>
</dbReference>
<evidence type="ECO:0000256" key="2">
    <source>
        <dbReference type="ARBA" id="ARBA00022448"/>
    </source>
</evidence>
<keyword evidence="7" id="KW-1185">Reference proteome</keyword>
<evidence type="ECO:0000256" key="4">
    <source>
        <dbReference type="ARBA" id="ARBA00026169"/>
    </source>
</evidence>
<feature type="domain" description="Exocyst complex subunit Exo70 C-terminal" evidence="6">
    <location>
        <begin position="8"/>
        <end position="205"/>
    </location>
</feature>
<dbReference type="Proteomes" id="UP000694865">
    <property type="component" value="Unplaced"/>
</dbReference>
<dbReference type="SUPFAM" id="SSF74788">
    <property type="entry name" value="Cullin repeat-like"/>
    <property type="match status" value="1"/>
</dbReference>
<comment type="similarity">
    <text evidence="1 5">Belongs to the EXO70 family.</text>
</comment>
<keyword evidence="3 5" id="KW-0268">Exocytosis</keyword>
<gene>
    <name evidence="8" type="primary">LOC100375605</name>
</gene>
<proteinExistence type="inferred from homology"/>
<dbReference type="InterPro" id="IPR004140">
    <property type="entry name" value="Exo70"/>
</dbReference>
<evidence type="ECO:0000259" key="6">
    <source>
        <dbReference type="Pfam" id="PF03081"/>
    </source>
</evidence>